<dbReference type="Pfam" id="PF06722">
    <property type="entry name" value="EryCIII-like_C"/>
    <property type="match status" value="1"/>
</dbReference>
<dbReference type="RefSeq" id="WP_086160582.1">
    <property type="nucleotide sequence ID" value="NZ_CP021121.1"/>
</dbReference>
<dbReference type="GO" id="GO:0016757">
    <property type="term" value="F:glycosyltransferase activity"/>
    <property type="evidence" value="ECO:0007669"/>
    <property type="project" value="TreeGrafter"/>
</dbReference>
<evidence type="ECO:0000313" key="3">
    <source>
        <dbReference type="Proteomes" id="UP000194218"/>
    </source>
</evidence>
<evidence type="ECO:0000259" key="1">
    <source>
        <dbReference type="Pfam" id="PF06722"/>
    </source>
</evidence>
<dbReference type="InterPro" id="IPR010610">
    <property type="entry name" value="EryCIII-like_C"/>
</dbReference>
<feature type="domain" description="Erythromycin biosynthesis protein CIII-like C-terminal" evidence="1">
    <location>
        <begin position="264"/>
        <end position="395"/>
    </location>
</feature>
<sequence>MTRVVFAPETFNLAETTRAIEIARHLPEADVLFTGYSRAYAPLVEEAGFAFRMLSPELSASDGRQLIKVDQGRALRHPFTESVIRARVRSEMAAFESFGADAVVIGTTLSTFISARASGVPLVHAKPFAYSLPHLSRATSFPVLPDGRAAGRAANRIAAGLVRAAAPRLTFRPRAFRTVPGEFGVRLPRQTLAALDADVNLITELRALHGARAPELPPNYRLVGPIYARLPGEVPDRVKDLANGRRPVVYLALGSSGNRRLLLRLLAALADCPVEVLAPVRQYLGPADLAAVPGNVHVTDLLPAHRLAPFIDLSVIHGGQGTVQTACLSGKPFVGVPLQFEQRYNVAACVRYGNAVQLSPHRLTPRRVREAVRACLQSAGLRDRAAELAREAAGEDGALASADHIRALIAGGAAYPPHG</sequence>
<dbReference type="Gene3D" id="3.40.50.2000">
    <property type="entry name" value="Glycogen Phosphorylase B"/>
    <property type="match status" value="2"/>
</dbReference>
<dbReference type="SUPFAM" id="SSF53756">
    <property type="entry name" value="UDP-Glycosyltransferase/glycogen phosphorylase"/>
    <property type="match status" value="1"/>
</dbReference>
<evidence type="ECO:0000313" key="2">
    <source>
        <dbReference type="EMBL" id="ARQ70738.1"/>
    </source>
</evidence>
<dbReference type="AlphaFoldDB" id="A0A1W7D106"/>
<dbReference type="Proteomes" id="UP000194218">
    <property type="component" value="Chromosome"/>
</dbReference>
<dbReference type="PANTHER" id="PTHR21015">
    <property type="entry name" value="UDP-N-ACETYLGLUCOSAMINE--N-ACETYLMURAMYL-(PENTAPEPTIDE) PYROPHOSPHORYL-UNDECAPRENOL N-ACETYLGLUCOSAMINE TRANSFERASE 1"/>
    <property type="match status" value="1"/>
</dbReference>
<gene>
    <name evidence="2" type="ORF">CAG99_19535</name>
</gene>
<keyword evidence="3" id="KW-1185">Reference proteome</keyword>
<proteinExistence type="predicted"/>
<protein>
    <recommendedName>
        <fullName evidence="1">Erythromycin biosynthesis protein CIII-like C-terminal domain-containing protein</fullName>
    </recommendedName>
</protein>
<organism evidence="2 3">
    <name type="scientific">Streptomyces marincola</name>
    <dbReference type="NCBI Taxonomy" id="2878388"/>
    <lineage>
        <taxon>Bacteria</taxon>
        <taxon>Bacillati</taxon>
        <taxon>Actinomycetota</taxon>
        <taxon>Actinomycetes</taxon>
        <taxon>Kitasatosporales</taxon>
        <taxon>Streptomycetaceae</taxon>
        <taxon>Streptomyces</taxon>
    </lineage>
</organism>
<dbReference type="PANTHER" id="PTHR21015:SF22">
    <property type="entry name" value="GLYCOSYLTRANSFERASE"/>
    <property type="match status" value="1"/>
</dbReference>
<dbReference type="EMBL" id="CP021121">
    <property type="protein sequence ID" value="ARQ70738.1"/>
    <property type="molecule type" value="Genomic_DNA"/>
</dbReference>
<dbReference type="OrthoDB" id="6620093at2"/>
<name>A0A1W7D106_9ACTN</name>
<reference evidence="2 3" key="1">
    <citation type="submission" date="2017-05" db="EMBL/GenBank/DDBJ databases">
        <title>Complete genome sequence of Streptomyces sp. SCSIO 03032 revealed the diverse biosynthetic pathways for its bioactive secondary metabolites.</title>
        <authorList>
            <person name="Ma L."/>
            <person name="Zhu Y."/>
            <person name="Zhang W."/>
            <person name="Zhang G."/>
            <person name="Tian X."/>
            <person name="Zhang S."/>
            <person name="Zhang C."/>
        </authorList>
    </citation>
    <scope>NUCLEOTIDE SEQUENCE [LARGE SCALE GENOMIC DNA]</scope>
    <source>
        <strain evidence="2 3">SCSIO 03032</strain>
    </source>
</reference>
<dbReference type="KEGG" id="smao:CAG99_19535"/>
<accession>A0A1W7D106</accession>